<evidence type="ECO:0000313" key="3">
    <source>
        <dbReference type="Proteomes" id="UP000525987"/>
    </source>
</evidence>
<dbReference type="EMBL" id="JACHXM010000017">
    <property type="protein sequence ID" value="MBB3142103.1"/>
    <property type="molecule type" value="Genomic_DNA"/>
</dbReference>
<accession>A0A7W5C0H2</accession>
<dbReference type="AlphaFoldDB" id="A0A7W5C0H2"/>
<name>A0A7W5C0H2_9GAMM</name>
<dbReference type="Proteomes" id="UP000525987">
    <property type="component" value="Unassembled WGS sequence"/>
</dbReference>
<dbReference type="RefSeq" id="WP_183388457.1">
    <property type="nucleotide sequence ID" value="NZ_JACHXM010000017.1"/>
</dbReference>
<evidence type="ECO:0000256" key="1">
    <source>
        <dbReference type="SAM" id="SignalP"/>
    </source>
</evidence>
<evidence type="ECO:0000313" key="2">
    <source>
        <dbReference type="EMBL" id="MBB3142103.1"/>
    </source>
</evidence>
<sequence length="472" mass="50324">MRTTPSRAAALAAFLAMLPCGLAQADADHLESDLRQRFAEAPGELTIGKVSDSLLGGETAAEDLSFVDDDGSRLDVARYVVEGDYEHPDAVVMEGLRLERTGSEAGVLTADRVRLDGPGGPLPWPEGPLRDVDFEADELTAEGLRLELEAALVTSADGKKTLPPTDPSSGWLTMERLHATELSRQAIGHLEMSGIEGHGEGLEEMGDGDFTLASLSLDGMRHLQDDGKEPTLDQMTLNDLSIVSDRLVADLARLTYDGDMRDGEGGMRLESLDLDLARMIELAPPEKRTELRLASNVLTGGSGRLALDAEFDGRWEALGRKSLLNGEGQITAGDAFRWNIDAELPVSLPEGVEPAAYLAEMEDLRGVTLLGGRIDTTLADLGLFGRMPAVMAASRGVSEAEFLDQARTQAKGFGTMLGPEVGALLNGVVDMMVGQAGELTVHLTLPPESDADTLAADPLGLPSKLSMRVETR</sequence>
<evidence type="ECO:0008006" key="4">
    <source>
        <dbReference type="Google" id="ProtNLM"/>
    </source>
</evidence>
<gene>
    <name evidence="2" type="ORF">FHR96_002990</name>
</gene>
<comment type="caution">
    <text evidence="2">The sequence shown here is derived from an EMBL/GenBank/DDBJ whole genome shotgun (WGS) entry which is preliminary data.</text>
</comment>
<protein>
    <recommendedName>
        <fullName evidence="4">DUF945 domain-containing protein</fullName>
    </recommendedName>
</protein>
<feature type="signal peptide" evidence="1">
    <location>
        <begin position="1"/>
        <end position="25"/>
    </location>
</feature>
<proteinExistence type="predicted"/>
<organism evidence="2 3">
    <name type="scientific">Halomonas organivorans</name>
    <dbReference type="NCBI Taxonomy" id="257772"/>
    <lineage>
        <taxon>Bacteria</taxon>
        <taxon>Pseudomonadati</taxon>
        <taxon>Pseudomonadota</taxon>
        <taxon>Gammaproteobacteria</taxon>
        <taxon>Oceanospirillales</taxon>
        <taxon>Halomonadaceae</taxon>
        <taxon>Halomonas</taxon>
    </lineage>
</organism>
<feature type="chain" id="PRO_5030859414" description="DUF945 domain-containing protein" evidence="1">
    <location>
        <begin position="26"/>
        <end position="472"/>
    </location>
</feature>
<keyword evidence="1" id="KW-0732">Signal</keyword>
<reference evidence="2 3" key="1">
    <citation type="submission" date="2020-08" db="EMBL/GenBank/DDBJ databases">
        <title>Genomic Encyclopedia of Type Strains, Phase III (KMG-III): the genomes of soil and plant-associated and newly described type strains.</title>
        <authorList>
            <person name="Whitman W."/>
        </authorList>
    </citation>
    <scope>NUCLEOTIDE SEQUENCE [LARGE SCALE GENOMIC DNA]</scope>
    <source>
        <strain evidence="2 3">CECT 5995</strain>
    </source>
</reference>
<keyword evidence="3" id="KW-1185">Reference proteome</keyword>